<keyword evidence="7 8" id="KW-0472">Membrane</keyword>
<protein>
    <submittedName>
        <fullName evidence="9">Succinate dehydrogenase cytochrome b556 subunit</fullName>
    </submittedName>
</protein>
<dbReference type="SUPFAM" id="SSF81343">
    <property type="entry name" value="Fumarate reductase respiratory complex transmembrane subunits"/>
    <property type="match status" value="1"/>
</dbReference>
<dbReference type="NCBIfam" id="TIGR02970">
    <property type="entry name" value="succ_dehyd_cytB"/>
    <property type="match status" value="1"/>
</dbReference>
<evidence type="ECO:0000256" key="4">
    <source>
        <dbReference type="ARBA" id="ARBA00022723"/>
    </source>
</evidence>
<comment type="subcellular location">
    <subcellularLocation>
        <location evidence="1">Membrane</location>
    </subcellularLocation>
</comment>
<proteinExistence type="predicted"/>
<evidence type="ECO:0000256" key="7">
    <source>
        <dbReference type="ARBA" id="ARBA00023136"/>
    </source>
</evidence>
<dbReference type="GO" id="GO:0046872">
    <property type="term" value="F:metal ion binding"/>
    <property type="evidence" value="ECO:0007669"/>
    <property type="project" value="UniProtKB-KW"/>
</dbReference>
<evidence type="ECO:0000256" key="8">
    <source>
        <dbReference type="SAM" id="Phobius"/>
    </source>
</evidence>
<keyword evidence="5 8" id="KW-1133">Transmembrane helix</keyword>
<feature type="transmembrane region" description="Helical" evidence="8">
    <location>
        <begin position="21"/>
        <end position="45"/>
    </location>
</feature>
<dbReference type="InterPro" id="IPR014314">
    <property type="entry name" value="Succ_DH_cytb556"/>
</dbReference>
<dbReference type="Gene3D" id="1.20.1300.10">
    <property type="entry name" value="Fumarate reductase/succinate dehydrogenase, transmembrane subunit"/>
    <property type="match status" value="1"/>
</dbReference>
<feature type="transmembrane region" description="Helical" evidence="8">
    <location>
        <begin position="101"/>
        <end position="121"/>
    </location>
</feature>
<accession>A0A1J5SR65</accession>
<dbReference type="GO" id="GO:0006099">
    <property type="term" value="P:tricarboxylic acid cycle"/>
    <property type="evidence" value="ECO:0007669"/>
    <property type="project" value="InterPro"/>
</dbReference>
<evidence type="ECO:0000256" key="3">
    <source>
        <dbReference type="ARBA" id="ARBA00022692"/>
    </source>
</evidence>
<keyword evidence="2" id="KW-0349">Heme</keyword>
<dbReference type="GO" id="GO:0016020">
    <property type="term" value="C:membrane"/>
    <property type="evidence" value="ECO:0007669"/>
    <property type="project" value="UniProtKB-SubCell"/>
</dbReference>
<name>A0A1J5SR65_9ZZZZ</name>
<keyword evidence="4" id="KW-0479">Metal-binding</keyword>
<sequence length="124" mass="13538">MTKKRPKYLNLAEIRLPLAGFVSILHRVSGAGLFLMLPLLIYLLQLSLGTPQDAATLATVLDNPLLKLVLLGLLWAFLHHFCMGIRIVLLDLHIGVDLPAARASALLVQVVSLLATVILGVKLW</sequence>
<gene>
    <name evidence="9" type="primary">sdhC_5</name>
    <name evidence="9" type="ORF">GALL_152710</name>
</gene>
<evidence type="ECO:0000256" key="5">
    <source>
        <dbReference type="ARBA" id="ARBA00022989"/>
    </source>
</evidence>
<keyword evidence="3 8" id="KW-0812">Transmembrane</keyword>
<organism evidence="9">
    <name type="scientific">mine drainage metagenome</name>
    <dbReference type="NCBI Taxonomy" id="410659"/>
    <lineage>
        <taxon>unclassified sequences</taxon>
        <taxon>metagenomes</taxon>
        <taxon>ecological metagenomes</taxon>
    </lineage>
</organism>
<evidence type="ECO:0000256" key="1">
    <source>
        <dbReference type="ARBA" id="ARBA00004370"/>
    </source>
</evidence>
<evidence type="ECO:0000313" key="9">
    <source>
        <dbReference type="EMBL" id="OIR02558.1"/>
    </source>
</evidence>
<feature type="transmembrane region" description="Helical" evidence="8">
    <location>
        <begin position="65"/>
        <end position="89"/>
    </location>
</feature>
<evidence type="ECO:0000256" key="6">
    <source>
        <dbReference type="ARBA" id="ARBA00023004"/>
    </source>
</evidence>
<reference evidence="9" key="1">
    <citation type="submission" date="2016-10" db="EMBL/GenBank/DDBJ databases">
        <title>Sequence of Gallionella enrichment culture.</title>
        <authorList>
            <person name="Poehlein A."/>
            <person name="Muehling M."/>
            <person name="Daniel R."/>
        </authorList>
    </citation>
    <scope>NUCLEOTIDE SEQUENCE</scope>
</reference>
<dbReference type="CDD" id="cd03499">
    <property type="entry name" value="SQR_TypeC_SdhC"/>
    <property type="match status" value="1"/>
</dbReference>
<dbReference type="EMBL" id="MLJW01000073">
    <property type="protein sequence ID" value="OIR02558.1"/>
    <property type="molecule type" value="Genomic_DNA"/>
</dbReference>
<dbReference type="Pfam" id="PF01127">
    <property type="entry name" value="Sdh_cyt"/>
    <property type="match status" value="1"/>
</dbReference>
<dbReference type="GO" id="GO:0009055">
    <property type="term" value="F:electron transfer activity"/>
    <property type="evidence" value="ECO:0007669"/>
    <property type="project" value="InterPro"/>
</dbReference>
<dbReference type="AlphaFoldDB" id="A0A1J5SR65"/>
<keyword evidence="6" id="KW-0408">Iron</keyword>
<evidence type="ECO:0000256" key="2">
    <source>
        <dbReference type="ARBA" id="ARBA00022617"/>
    </source>
</evidence>
<comment type="caution">
    <text evidence="9">The sequence shown here is derived from an EMBL/GenBank/DDBJ whole genome shotgun (WGS) entry which is preliminary data.</text>
</comment>
<dbReference type="PIRSF" id="PIRSF000178">
    <property type="entry name" value="SDH_cyt_b560"/>
    <property type="match status" value="1"/>
</dbReference>
<dbReference type="InterPro" id="IPR034804">
    <property type="entry name" value="SQR/QFR_C/D"/>
</dbReference>
<dbReference type="InterPro" id="IPR000701">
    <property type="entry name" value="SuccDH_FuR_B_TM-su"/>
</dbReference>